<dbReference type="EMBL" id="UZAU01000358">
    <property type="status" value="NOT_ANNOTATED_CDS"/>
    <property type="molecule type" value="Genomic_DNA"/>
</dbReference>
<dbReference type="InterPro" id="IPR010987">
    <property type="entry name" value="Glutathione-S-Trfase_C-like"/>
</dbReference>
<dbReference type="FunFam" id="1.20.1050.10:FF:000016">
    <property type="entry name" value="Glutathione S-transferase U9"/>
    <property type="match status" value="1"/>
</dbReference>
<keyword evidence="1" id="KW-0216">Detoxification</keyword>
<dbReference type="CDD" id="cd03058">
    <property type="entry name" value="GST_N_Tau"/>
    <property type="match status" value="1"/>
</dbReference>
<dbReference type="GO" id="GO:0009407">
    <property type="term" value="P:toxin catabolic process"/>
    <property type="evidence" value="ECO:0007669"/>
    <property type="project" value="UniProtKB-ARBA"/>
</dbReference>
<sequence>MGESCVKLIGTWTSPFVLRTQIGLGMKRVQYEFIEEKYGPKSNLLLKSNPVHKKVPVLIHEDKPIPESLAILQYIDEVWASSGPSILSPHPFDRSVDRFWATYIDQKMSSIIGGLAIKPGKDGKEATIEQFKRGIMLLERTFNERSKEKGKAFFGGNEIGFIDIVFGSLLGCIKVSQLRHGLQLFDPITAPLLAHWAERFEQHPLVSPHVPDTLKLAEFAEYRFIHDKD</sequence>
<dbReference type="GO" id="GO:0005829">
    <property type="term" value="C:cytosol"/>
    <property type="evidence" value="ECO:0007669"/>
    <property type="project" value="UniProtKB-SubCell"/>
</dbReference>
<dbReference type="SFLD" id="SFLDG01152">
    <property type="entry name" value="Main.3:_Omega-_and_Tau-like"/>
    <property type="match status" value="1"/>
</dbReference>
<dbReference type="SUPFAM" id="SSF52833">
    <property type="entry name" value="Thioredoxin-like"/>
    <property type="match status" value="1"/>
</dbReference>
<feature type="domain" description="GST N-terminal" evidence="6">
    <location>
        <begin position="4"/>
        <end position="83"/>
    </location>
</feature>
<dbReference type="OMA" id="WATYIDQ"/>
<dbReference type="Proteomes" id="UP000596661">
    <property type="component" value="Chromosome 4"/>
</dbReference>
<comment type="subcellular location">
    <subcellularLocation>
        <location evidence="5">Cytoplasm</location>
        <location evidence="5">Cytosol</location>
    </subcellularLocation>
</comment>
<dbReference type="InterPro" id="IPR045074">
    <property type="entry name" value="GST_C_Tau"/>
</dbReference>
<comment type="similarity">
    <text evidence="3">Belongs to the GST superfamily. Tau family.</text>
</comment>
<dbReference type="FunFam" id="3.40.30.10:FF:000044">
    <property type="entry name" value="Glutathione S-transferase GSTU6"/>
    <property type="match status" value="1"/>
</dbReference>
<dbReference type="GO" id="GO:0004364">
    <property type="term" value="F:glutathione transferase activity"/>
    <property type="evidence" value="ECO:0007669"/>
    <property type="project" value="UniProtKB-UniRule"/>
</dbReference>
<accession>A0A803PEC3</accession>
<evidence type="ECO:0000256" key="3">
    <source>
        <dbReference type="ARBA" id="ARBA00025743"/>
    </source>
</evidence>
<protein>
    <recommendedName>
        <fullName evidence="5">Glutathione S-transferase</fullName>
        <ecNumber evidence="5">2.5.1.18</ecNumber>
    </recommendedName>
</protein>
<dbReference type="PANTHER" id="PTHR11260">
    <property type="entry name" value="GLUTATHIONE S-TRANSFERASE, GST, SUPERFAMILY, GST DOMAIN CONTAINING"/>
    <property type="match status" value="1"/>
</dbReference>
<proteinExistence type="inferred from homology"/>
<dbReference type="InterPro" id="IPR045073">
    <property type="entry name" value="Omega/Tau-like"/>
</dbReference>
<feature type="domain" description="GST C-terminal" evidence="7">
    <location>
        <begin position="90"/>
        <end position="224"/>
    </location>
</feature>
<dbReference type="CDD" id="cd03185">
    <property type="entry name" value="GST_C_Tau"/>
    <property type="match status" value="1"/>
</dbReference>
<dbReference type="InterPro" id="IPR036249">
    <property type="entry name" value="Thioredoxin-like_sf"/>
</dbReference>
<dbReference type="PANTHER" id="PTHR11260:SF615">
    <property type="entry name" value="GLUTATHIONE S-TRANSFERASE U17"/>
    <property type="match status" value="1"/>
</dbReference>
<keyword evidence="9" id="KW-1185">Reference proteome</keyword>
<dbReference type="InterPro" id="IPR040079">
    <property type="entry name" value="Glutathione_S-Trfase"/>
</dbReference>
<evidence type="ECO:0000259" key="7">
    <source>
        <dbReference type="PROSITE" id="PS50405"/>
    </source>
</evidence>
<dbReference type="PROSITE" id="PS50405">
    <property type="entry name" value="GST_CTER"/>
    <property type="match status" value="1"/>
</dbReference>
<dbReference type="InterPro" id="IPR036282">
    <property type="entry name" value="Glutathione-S-Trfase_C_sf"/>
</dbReference>
<dbReference type="OrthoDB" id="4951845at2759"/>
<name>A0A803PEC3_CANSA</name>
<keyword evidence="2 5" id="KW-0808">Transferase</keyword>
<dbReference type="SFLD" id="SFLDS00019">
    <property type="entry name" value="Glutathione_Transferase_(cytos"/>
    <property type="match status" value="1"/>
</dbReference>
<evidence type="ECO:0000256" key="2">
    <source>
        <dbReference type="ARBA" id="ARBA00022679"/>
    </source>
</evidence>
<evidence type="ECO:0000313" key="8">
    <source>
        <dbReference type="EnsemblPlants" id="cds.evm.model.04.174"/>
    </source>
</evidence>
<comment type="function">
    <text evidence="5">Is involved in the conjugation of reduced glutathione to a wide number of exogenous and endogenous hydrophobic electrophiles.</text>
</comment>
<dbReference type="SUPFAM" id="SSF47616">
    <property type="entry name" value="GST C-terminal domain-like"/>
    <property type="match status" value="1"/>
</dbReference>
<evidence type="ECO:0000259" key="6">
    <source>
        <dbReference type="PROSITE" id="PS50404"/>
    </source>
</evidence>
<evidence type="ECO:0000256" key="1">
    <source>
        <dbReference type="ARBA" id="ARBA00022575"/>
    </source>
</evidence>
<dbReference type="EnsemblPlants" id="evm.model.04.174">
    <property type="protein sequence ID" value="cds.evm.model.04.174"/>
    <property type="gene ID" value="evm.TU.04.174"/>
</dbReference>
<organism evidence="8 9">
    <name type="scientific">Cannabis sativa</name>
    <name type="common">Hemp</name>
    <name type="synonym">Marijuana</name>
    <dbReference type="NCBI Taxonomy" id="3483"/>
    <lineage>
        <taxon>Eukaryota</taxon>
        <taxon>Viridiplantae</taxon>
        <taxon>Streptophyta</taxon>
        <taxon>Embryophyta</taxon>
        <taxon>Tracheophyta</taxon>
        <taxon>Spermatophyta</taxon>
        <taxon>Magnoliopsida</taxon>
        <taxon>eudicotyledons</taxon>
        <taxon>Gunneridae</taxon>
        <taxon>Pentapetalae</taxon>
        <taxon>rosids</taxon>
        <taxon>fabids</taxon>
        <taxon>Rosales</taxon>
        <taxon>Cannabaceae</taxon>
        <taxon>Cannabis</taxon>
    </lineage>
</organism>
<dbReference type="InterPro" id="IPR004045">
    <property type="entry name" value="Glutathione_S-Trfase_N"/>
</dbReference>
<reference evidence="8" key="2">
    <citation type="submission" date="2021-03" db="UniProtKB">
        <authorList>
            <consortium name="EnsemblPlants"/>
        </authorList>
    </citation>
    <scope>IDENTIFICATION</scope>
</reference>
<dbReference type="Gene3D" id="1.20.1050.10">
    <property type="match status" value="1"/>
</dbReference>
<dbReference type="Pfam" id="PF02798">
    <property type="entry name" value="GST_N"/>
    <property type="match status" value="1"/>
</dbReference>
<dbReference type="PROSITE" id="PS50404">
    <property type="entry name" value="GST_NTER"/>
    <property type="match status" value="1"/>
</dbReference>
<evidence type="ECO:0000256" key="4">
    <source>
        <dbReference type="ARBA" id="ARBA00047960"/>
    </source>
</evidence>
<dbReference type="Gramene" id="evm.model.04.174">
    <property type="protein sequence ID" value="cds.evm.model.04.174"/>
    <property type="gene ID" value="evm.TU.04.174"/>
</dbReference>
<dbReference type="EC" id="2.5.1.18" evidence="5"/>
<dbReference type="SFLD" id="SFLDG00358">
    <property type="entry name" value="Main_(cytGST)"/>
    <property type="match status" value="1"/>
</dbReference>
<dbReference type="AlphaFoldDB" id="A0A803PEC3"/>
<reference evidence="8" key="1">
    <citation type="submission" date="2018-11" db="EMBL/GenBank/DDBJ databases">
        <authorList>
            <person name="Grassa J C."/>
        </authorList>
    </citation>
    <scope>NUCLEOTIDE SEQUENCE [LARGE SCALE GENOMIC DNA]</scope>
</reference>
<keyword evidence="5" id="KW-0963">Cytoplasm</keyword>
<evidence type="ECO:0000313" key="9">
    <source>
        <dbReference type="Proteomes" id="UP000596661"/>
    </source>
</evidence>
<comment type="catalytic activity">
    <reaction evidence="4 5">
        <text>RX + glutathione = an S-substituted glutathione + a halide anion + H(+)</text>
        <dbReference type="Rhea" id="RHEA:16437"/>
        <dbReference type="ChEBI" id="CHEBI:15378"/>
        <dbReference type="ChEBI" id="CHEBI:16042"/>
        <dbReference type="ChEBI" id="CHEBI:17792"/>
        <dbReference type="ChEBI" id="CHEBI:57925"/>
        <dbReference type="ChEBI" id="CHEBI:90779"/>
        <dbReference type="EC" id="2.5.1.18"/>
    </reaction>
</comment>
<evidence type="ECO:0000256" key="5">
    <source>
        <dbReference type="RuleBase" id="RU369102"/>
    </source>
</evidence>
<dbReference type="GO" id="GO:0006749">
    <property type="term" value="P:glutathione metabolic process"/>
    <property type="evidence" value="ECO:0007669"/>
    <property type="project" value="InterPro"/>
</dbReference>
<dbReference type="Gene3D" id="3.40.30.10">
    <property type="entry name" value="Glutaredoxin"/>
    <property type="match status" value="1"/>
</dbReference>